<keyword evidence="2" id="KW-0813">Transport</keyword>
<dbReference type="GO" id="GO:0016747">
    <property type="term" value="F:acyltransferase activity, transferring groups other than amino-acyl groups"/>
    <property type="evidence" value="ECO:0007669"/>
    <property type="project" value="InterPro"/>
</dbReference>
<evidence type="ECO:0000256" key="5">
    <source>
        <dbReference type="ARBA" id="ARBA00023121"/>
    </source>
</evidence>
<dbReference type="Pfam" id="PF00108">
    <property type="entry name" value="Thiolase_N"/>
    <property type="match status" value="1"/>
</dbReference>
<dbReference type="GO" id="GO:0006869">
    <property type="term" value="P:lipid transport"/>
    <property type="evidence" value="ECO:0007669"/>
    <property type="project" value="UniProtKB-KW"/>
</dbReference>
<proteinExistence type="predicted"/>
<dbReference type="PROSITE" id="PS00737">
    <property type="entry name" value="THIOLASE_2"/>
    <property type="match status" value="1"/>
</dbReference>
<organism evidence="8 9">
    <name type="scientific">Perkinsus chesapeaki</name>
    <name type="common">Clam parasite</name>
    <name type="synonym">Perkinsus andrewsi</name>
    <dbReference type="NCBI Taxonomy" id="330153"/>
    <lineage>
        <taxon>Eukaryota</taxon>
        <taxon>Sar</taxon>
        <taxon>Alveolata</taxon>
        <taxon>Perkinsozoa</taxon>
        <taxon>Perkinsea</taxon>
        <taxon>Perkinsida</taxon>
        <taxon>Perkinsidae</taxon>
        <taxon>Perkinsus</taxon>
    </lineage>
</organism>
<evidence type="ECO:0000313" key="9">
    <source>
        <dbReference type="Proteomes" id="UP000591131"/>
    </source>
</evidence>
<dbReference type="Proteomes" id="UP000591131">
    <property type="component" value="Unassembled WGS sequence"/>
</dbReference>
<dbReference type="InterPro" id="IPR036859">
    <property type="entry name" value="CAP-Gly_dom_sf"/>
</dbReference>
<evidence type="ECO:0000256" key="2">
    <source>
        <dbReference type="ARBA" id="ARBA00022448"/>
    </source>
</evidence>
<evidence type="ECO:0000256" key="6">
    <source>
        <dbReference type="ARBA" id="ARBA00032316"/>
    </source>
</evidence>
<dbReference type="NCBIfam" id="NF006102">
    <property type="entry name" value="PRK08256.1"/>
    <property type="match status" value="1"/>
</dbReference>
<dbReference type="EMBL" id="JAAPAO010000195">
    <property type="protein sequence ID" value="KAF4668215.1"/>
    <property type="molecule type" value="Genomic_DNA"/>
</dbReference>
<dbReference type="PROSITE" id="PS50245">
    <property type="entry name" value="CAP_GLY_2"/>
    <property type="match status" value="1"/>
</dbReference>
<dbReference type="Pfam" id="PF22691">
    <property type="entry name" value="Thiolase_C_1"/>
    <property type="match status" value="1"/>
</dbReference>
<dbReference type="SUPFAM" id="SSF74924">
    <property type="entry name" value="Cap-Gly domain"/>
    <property type="match status" value="1"/>
</dbReference>
<gene>
    <name evidence="8" type="primary">SCP2</name>
    <name evidence="8" type="ORF">FOL47_003138</name>
</gene>
<keyword evidence="3" id="KW-0808">Transferase</keyword>
<dbReference type="Gene3D" id="2.30.30.190">
    <property type="entry name" value="CAP Gly-rich-like domain"/>
    <property type="match status" value="1"/>
</dbReference>
<dbReference type="OrthoDB" id="542135at2759"/>
<accession>A0A7J6M9M6</accession>
<dbReference type="CDD" id="cd00829">
    <property type="entry name" value="SCP-x_thiolase"/>
    <property type="match status" value="1"/>
</dbReference>
<evidence type="ECO:0000256" key="4">
    <source>
        <dbReference type="ARBA" id="ARBA00023055"/>
    </source>
</evidence>
<evidence type="ECO:0000259" key="7">
    <source>
        <dbReference type="PROSITE" id="PS50245"/>
    </source>
</evidence>
<keyword evidence="9" id="KW-1185">Reference proteome</keyword>
<dbReference type="InterPro" id="IPR020616">
    <property type="entry name" value="Thiolase_N"/>
</dbReference>
<dbReference type="AlphaFoldDB" id="A0A7J6M9M6"/>
<dbReference type="GO" id="GO:0008289">
    <property type="term" value="F:lipid binding"/>
    <property type="evidence" value="ECO:0007669"/>
    <property type="project" value="UniProtKB-KW"/>
</dbReference>
<protein>
    <recommendedName>
        <fullName evidence="1">propanoyl-CoA C-acyltransferase</fullName>
        <ecNumber evidence="1">2.3.1.176</ecNumber>
    </recommendedName>
    <alternativeName>
        <fullName evidence="6">Propanoyl-CoA C-acyltransferase</fullName>
    </alternativeName>
</protein>
<evidence type="ECO:0000256" key="3">
    <source>
        <dbReference type="ARBA" id="ARBA00022679"/>
    </source>
</evidence>
<dbReference type="InterPro" id="IPR020613">
    <property type="entry name" value="Thiolase_CS"/>
</dbReference>
<dbReference type="InterPro" id="IPR055140">
    <property type="entry name" value="Thiolase_C_2"/>
</dbReference>
<comment type="caution">
    <text evidence="8">The sequence shown here is derived from an EMBL/GenBank/DDBJ whole genome shotgun (WGS) entry which is preliminary data.</text>
</comment>
<keyword evidence="5" id="KW-0446">Lipid-binding</keyword>
<feature type="domain" description="CAP-Gly" evidence="7">
    <location>
        <begin position="73"/>
        <end position="118"/>
    </location>
</feature>
<dbReference type="EC" id="2.3.1.176" evidence="1"/>
<dbReference type="SMART" id="SM01052">
    <property type="entry name" value="CAP_GLY"/>
    <property type="match status" value="1"/>
</dbReference>
<keyword evidence="4" id="KW-0445">Lipid transport</keyword>
<evidence type="ECO:0000256" key="1">
    <source>
        <dbReference type="ARBA" id="ARBA00012352"/>
    </source>
</evidence>
<dbReference type="PANTHER" id="PTHR42870:SF1">
    <property type="entry name" value="NON-SPECIFIC LIPID-TRANSFER PROTEIN-LIKE 2"/>
    <property type="match status" value="1"/>
</dbReference>
<name>A0A7J6M9M6_PERCH</name>
<dbReference type="InterPro" id="IPR016039">
    <property type="entry name" value="Thiolase-like"/>
</dbReference>
<dbReference type="InterPro" id="IPR000938">
    <property type="entry name" value="CAP-Gly_domain"/>
</dbReference>
<dbReference type="SUPFAM" id="SSF53901">
    <property type="entry name" value="Thiolase-like"/>
    <property type="match status" value="2"/>
</dbReference>
<evidence type="ECO:0000313" key="8">
    <source>
        <dbReference type="EMBL" id="KAF4668215.1"/>
    </source>
</evidence>
<sequence>MPSNNIPPAAVSMLEQLQKAALMARGQAEDVGDDIRVGNGRPATPKATFDRIKVGMRCQLEPFDRRGEIAYIQPNHCGLGTWVGIRLDEPCEDARQDGTFLDGVRYFETEPGYAMWTRPEAVTCGPEFTPYDPFADLSSSSDEEKDIDYVDLGALAIQRAVRDAGIPAEAIQAAYAGYVYGDSTCGQRVIYQAIGCSGIPIFNVNNNCSTGASAMYLGRQAIMAGMVDVCLVVGFEKMERGSLGAKYTDRTNPLDRHMTEMASLRGLAPAPGPPQLFGNAGIEHMEKYGTTQRQLACIASKNHNHSANNPYSQFRDRYTVDEVLASPKVFGPLTKLQCCPTSDGAAACILMSEKAAREYGLLDQSIEMLSMVLVTDTAATFTTKSCMDIVGYDMTKKAIAQVLGQTGLKPNDFQVVELHDCFSANELITTEALGLCGEGQAGPLNEQGRFTYGNNSICVINPSGGLISKGHPLGATGLAQCCELTWQLRGSADKRQVNGVKHALQHNLGLGGACVVAAYKKTNTAPAARALPSDPAILEAWESAGYVIQLARSGNRRY</sequence>
<dbReference type="PANTHER" id="PTHR42870">
    <property type="entry name" value="ACETYL-COA C-ACETYLTRANSFERASE"/>
    <property type="match status" value="1"/>
</dbReference>
<dbReference type="Gene3D" id="3.40.47.10">
    <property type="match status" value="1"/>
</dbReference>
<dbReference type="Pfam" id="PF01302">
    <property type="entry name" value="CAP_GLY"/>
    <property type="match status" value="1"/>
</dbReference>
<reference evidence="8 9" key="1">
    <citation type="submission" date="2020-04" db="EMBL/GenBank/DDBJ databases">
        <title>Perkinsus chesapeaki whole genome sequence.</title>
        <authorList>
            <person name="Bogema D.R."/>
        </authorList>
    </citation>
    <scope>NUCLEOTIDE SEQUENCE [LARGE SCALE GENOMIC DNA]</scope>
    <source>
        <strain evidence="8">ATCC PRA-425</strain>
    </source>
</reference>